<accession>A0A8K0INC7</accession>
<evidence type="ECO:0000313" key="2">
    <source>
        <dbReference type="Proteomes" id="UP000797356"/>
    </source>
</evidence>
<gene>
    <name evidence="1" type="ORF">COCNU_10G005170</name>
</gene>
<sequence>METLSLLQRHRRDRRKLLEFIFSVGLIRTPSGDSLDLSDVDLDAISVDYFLECVESGAVFDPSAATKRYTEALDYPVMVYPELGDVAAEPFLNCSGALTTATFMLVQLKTVQS</sequence>
<dbReference type="AlphaFoldDB" id="A0A8K0INC7"/>
<evidence type="ECO:0000313" key="1">
    <source>
        <dbReference type="EMBL" id="KAG1362298.1"/>
    </source>
</evidence>
<comment type="caution">
    <text evidence="1">The sequence shown here is derived from an EMBL/GenBank/DDBJ whole genome shotgun (WGS) entry which is preliminary data.</text>
</comment>
<dbReference type="EMBL" id="CM017881">
    <property type="protein sequence ID" value="KAG1362298.1"/>
    <property type="molecule type" value="Genomic_DNA"/>
</dbReference>
<dbReference type="Proteomes" id="UP000797356">
    <property type="component" value="Chromosome 10"/>
</dbReference>
<name>A0A8K0INC7_COCNU</name>
<protein>
    <submittedName>
        <fullName evidence="1">Uncharacterized protein</fullName>
    </submittedName>
</protein>
<organism evidence="1 2">
    <name type="scientific">Cocos nucifera</name>
    <name type="common">Coconut palm</name>
    <dbReference type="NCBI Taxonomy" id="13894"/>
    <lineage>
        <taxon>Eukaryota</taxon>
        <taxon>Viridiplantae</taxon>
        <taxon>Streptophyta</taxon>
        <taxon>Embryophyta</taxon>
        <taxon>Tracheophyta</taxon>
        <taxon>Spermatophyta</taxon>
        <taxon>Magnoliopsida</taxon>
        <taxon>Liliopsida</taxon>
        <taxon>Arecaceae</taxon>
        <taxon>Arecoideae</taxon>
        <taxon>Cocoseae</taxon>
        <taxon>Attaleinae</taxon>
        <taxon>Cocos</taxon>
    </lineage>
</organism>
<keyword evidence="2" id="KW-1185">Reference proteome</keyword>
<proteinExistence type="predicted"/>
<reference evidence="1" key="1">
    <citation type="journal article" date="2017" name="Gigascience">
        <title>The genome draft of coconut (Cocos nucifera).</title>
        <authorList>
            <person name="Xiao Y."/>
            <person name="Xu P."/>
            <person name="Fan H."/>
            <person name="Baudouin L."/>
            <person name="Xia W."/>
            <person name="Bocs S."/>
            <person name="Xu J."/>
            <person name="Li Q."/>
            <person name="Guo A."/>
            <person name="Zhou L."/>
            <person name="Li J."/>
            <person name="Wu Y."/>
            <person name="Ma Z."/>
            <person name="Armero A."/>
            <person name="Issali A.E."/>
            <person name="Liu N."/>
            <person name="Peng M."/>
            <person name="Yang Y."/>
        </authorList>
    </citation>
    <scope>NUCLEOTIDE SEQUENCE</scope>
    <source>
        <tissue evidence="1">Spear leaf of Hainan Tall coconut</tissue>
    </source>
</reference>
<reference evidence="1" key="2">
    <citation type="submission" date="2019-07" db="EMBL/GenBank/DDBJ databases">
        <authorList>
            <person name="Yang Y."/>
            <person name="Bocs S."/>
            <person name="Baudouin L."/>
        </authorList>
    </citation>
    <scope>NUCLEOTIDE SEQUENCE</scope>
    <source>
        <tissue evidence="1">Spear leaf of Hainan Tall coconut</tissue>
    </source>
</reference>